<dbReference type="PANTHER" id="PTHR18964:SF146">
    <property type="entry name" value="POLYPHOSPHATE GLUCOKINASE"/>
    <property type="match status" value="1"/>
</dbReference>
<dbReference type="eggNOG" id="COG1940">
    <property type="taxonomic scope" value="Bacteria"/>
</dbReference>
<dbReference type="InterPro" id="IPR043129">
    <property type="entry name" value="ATPase_NBD"/>
</dbReference>
<dbReference type="EMBL" id="CP001958">
    <property type="protein sequence ID" value="ADG97435.1"/>
    <property type="molecule type" value="Genomic_DNA"/>
</dbReference>
<dbReference type="Proteomes" id="UP000002247">
    <property type="component" value="Chromosome"/>
</dbReference>
<comment type="similarity">
    <text evidence="1">Belongs to the ROK (NagC/XylR) family.</text>
</comment>
<accession>D6ZER1</accession>
<dbReference type="CDD" id="cd24058">
    <property type="entry name" value="ASKHA_NBD_ROK_PPGK"/>
    <property type="match status" value="1"/>
</dbReference>
<name>D6ZER1_SEGRD</name>
<evidence type="ECO:0000313" key="3">
    <source>
        <dbReference type="Proteomes" id="UP000002247"/>
    </source>
</evidence>
<organism evidence="2 3">
    <name type="scientific">Segniliparus rotundus (strain ATCC BAA-972 / CDC 1076 / CIP 108378 / DSM 44985 / JCM 13578)</name>
    <dbReference type="NCBI Taxonomy" id="640132"/>
    <lineage>
        <taxon>Bacteria</taxon>
        <taxon>Bacillati</taxon>
        <taxon>Actinomycetota</taxon>
        <taxon>Actinomycetes</taxon>
        <taxon>Mycobacteriales</taxon>
        <taxon>Segniliparaceae</taxon>
        <taxon>Segniliparus</taxon>
    </lineage>
</organism>
<gene>
    <name evidence="2" type="ordered locus">Srot_0962</name>
</gene>
<reference evidence="2 3" key="1">
    <citation type="journal article" date="2010" name="Stand. Genomic Sci.">
        <title>Complete genome sequence of Segniliparus rotundus type strain (CDC 1076).</title>
        <authorList>
            <person name="Sikorski J."/>
            <person name="Lapidus A."/>
            <person name="Copeland A."/>
            <person name="Misra M."/>
            <person name="Glavina Del Rio T."/>
            <person name="Nolan M."/>
            <person name="Lucas S."/>
            <person name="Chen F."/>
            <person name="Tice H."/>
            <person name="Cheng J.F."/>
            <person name="Jando M."/>
            <person name="Schneider S."/>
            <person name="Bruce D."/>
            <person name="Goodwin L."/>
            <person name="Pitluck S."/>
            <person name="Liolios K."/>
            <person name="Mikhailova N."/>
            <person name="Pati A."/>
            <person name="Ivanova N."/>
            <person name="Mavromatis K."/>
            <person name="Chen A."/>
            <person name="Palaniappan K."/>
            <person name="Chertkov O."/>
            <person name="Land M."/>
            <person name="Hauser L."/>
            <person name="Chang Y.J."/>
            <person name="Jeffries C.D."/>
            <person name="Brettin T."/>
            <person name="Detter J.C."/>
            <person name="Han C."/>
            <person name="Rohde M."/>
            <person name="Goker M."/>
            <person name="Bristow J."/>
            <person name="Eisen J.A."/>
            <person name="Markowitz V."/>
            <person name="Hugenholtz P."/>
            <person name="Kyrpides N.C."/>
            <person name="Klenk H.P."/>
        </authorList>
    </citation>
    <scope>NUCLEOTIDE SEQUENCE [LARGE SCALE GENOMIC DNA]</scope>
    <source>
        <strain evidence="3">ATCC BAA-972 / CDC 1076 / CIP 108378 / DSM 44985 / JCM 13578</strain>
    </source>
</reference>
<dbReference type="RefSeq" id="WP_013137891.1">
    <property type="nucleotide sequence ID" value="NC_014168.1"/>
</dbReference>
<protein>
    <submittedName>
        <fullName evidence="2">ROK family protein</fullName>
    </submittedName>
</protein>
<sequence length="272" mass="28241">MDEATGTNDSTVHRGFGVDIGGSGIKGALVDLSSGELLNDRIKYDTPQPSTPEAVAKVVAKIVEEAGWEGPVGITYPGVVREGKIFTAANVDRSWIGTDAGELFKKALGGREVAVLNDADAAAVAEDRFGAAKGCRGTVLLLTFGTGIGSGLLFDGTLVPNTELGHLKIGKEEAEELASSHAKDRDGLSYPEWAQRVSTVLETLEAVLWPDVFVVGGGISRKADKWVPLLTCRTPVVPAVLRNTAGIVGAAHAVTAGAQPQPGYNGPVIAES</sequence>
<dbReference type="NCBIfam" id="NF045942">
    <property type="entry name" value="PolPhglucPhase"/>
    <property type="match status" value="1"/>
</dbReference>
<dbReference type="Pfam" id="PF00480">
    <property type="entry name" value="ROK"/>
    <property type="match status" value="1"/>
</dbReference>
<evidence type="ECO:0000256" key="1">
    <source>
        <dbReference type="ARBA" id="ARBA00006479"/>
    </source>
</evidence>
<proteinExistence type="inferred from homology"/>
<evidence type="ECO:0000313" key="2">
    <source>
        <dbReference type="EMBL" id="ADG97435.1"/>
    </source>
</evidence>
<dbReference type="OrthoDB" id="849313at2"/>
<dbReference type="HOGENOM" id="CLU_065796_0_0_11"/>
<dbReference type="InterPro" id="IPR000600">
    <property type="entry name" value="ROK"/>
</dbReference>
<dbReference type="PANTHER" id="PTHR18964">
    <property type="entry name" value="ROK (REPRESSOR, ORF, KINASE) FAMILY"/>
    <property type="match status" value="1"/>
</dbReference>
<dbReference type="SUPFAM" id="SSF53067">
    <property type="entry name" value="Actin-like ATPase domain"/>
    <property type="match status" value="1"/>
</dbReference>
<keyword evidence="3" id="KW-1185">Reference proteome</keyword>
<dbReference type="AlphaFoldDB" id="D6ZER1"/>
<dbReference type="STRING" id="640132.Srot_0962"/>
<dbReference type="KEGG" id="srt:Srot_0962"/>
<dbReference type="Gene3D" id="3.30.420.40">
    <property type="match status" value="2"/>
</dbReference>